<evidence type="ECO:0000313" key="3">
    <source>
        <dbReference type="Proteomes" id="UP000324897"/>
    </source>
</evidence>
<dbReference type="EMBL" id="RWGY01000013">
    <property type="protein sequence ID" value="TVU26702.1"/>
    <property type="molecule type" value="Genomic_DNA"/>
</dbReference>
<dbReference type="Proteomes" id="UP000324897">
    <property type="component" value="Chromosome 2"/>
</dbReference>
<protein>
    <submittedName>
        <fullName evidence="2">Uncharacterized protein</fullName>
    </submittedName>
</protein>
<organism evidence="2 3">
    <name type="scientific">Eragrostis curvula</name>
    <name type="common">weeping love grass</name>
    <dbReference type="NCBI Taxonomy" id="38414"/>
    <lineage>
        <taxon>Eukaryota</taxon>
        <taxon>Viridiplantae</taxon>
        <taxon>Streptophyta</taxon>
        <taxon>Embryophyta</taxon>
        <taxon>Tracheophyta</taxon>
        <taxon>Spermatophyta</taxon>
        <taxon>Magnoliopsida</taxon>
        <taxon>Liliopsida</taxon>
        <taxon>Poales</taxon>
        <taxon>Poaceae</taxon>
        <taxon>PACMAD clade</taxon>
        <taxon>Chloridoideae</taxon>
        <taxon>Eragrostideae</taxon>
        <taxon>Eragrostidinae</taxon>
        <taxon>Eragrostis</taxon>
    </lineage>
</organism>
<sequence>MARHEEISHLATASAKQLRNASMPSGGKDTPTSMPPSPARLSAKAKTPVFAADTMSTFTGRPNPMSRSYMRNLGDSATVSNPLIASA</sequence>
<feature type="compositionally biased region" description="Polar residues" evidence="1">
    <location>
        <begin position="75"/>
        <end position="87"/>
    </location>
</feature>
<proteinExistence type="predicted"/>
<accession>A0A5J9USA9</accession>
<reference evidence="2 3" key="1">
    <citation type="journal article" date="2019" name="Sci. Rep.">
        <title>A high-quality genome of Eragrostis curvula grass provides insights into Poaceae evolution and supports new strategies to enhance forage quality.</title>
        <authorList>
            <person name="Carballo J."/>
            <person name="Santos B.A.C.M."/>
            <person name="Zappacosta D."/>
            <person name="Garbus I."/>
            <person name="Selva J.P."/>
            <person name="Gallo C.A."/>
            <person name="Diaz A."/>
            <person name="Albertini E."/>
            <person name="Caccamo M."/>
            <person name="Echenique V."/>
        </authorList>
    </citation>
    <scope>NUCLEOTIDE SEQUENCE [LARGE SCALE GENOMIC DNA]</scope>
    <source>
        <strain evidence="3">cv. Victoria</strain>
        <tissue evidence="2">Leaf</tissue>
    </source>
</reference>
<feature type="region of interest" description="Disordered" evidence="1">
    <location>
        <begin position="1"/>
        <end position="87"/>
    </location>
</feature>
<keyword evidence="3" id="KW-1185">Reference proteome</keyword>
<dbReference type="AlphaFoldDB" id="A0A5J9USA9"/>
<dbReference type="Gramene" id="TVU26702">
    <property type="protein sequence ID" value="TVU26702"/>
    <property type="gene ID" value="EJB05_29258"/>
</dbReference>
<feature type="non-terminal residue" evidence="2">
    <location>
        <position position="1"/>
    </location>
</feature>
<evidence type="ECO:0000256" key="1">
    <source>
        <dbReference type="SAM" id="MobiDB-lite"/>
    </source>
</evidence>
<feature type="compositionally biased region" description="Polar residues" evidence="1">
    <location>
        <begin position="14"/>
        <end position="23"/>
    </location>
</feature>
<gene>
    <name evidence="2" type="ORF">EJB05_29258</name>
</gene>
<comment type="caution">
    <text evidence="2">The sequence shown here is derived from an EMBL/GenBank/DDBJ whole genome shotgun (WGS) entry which is preliminary data.</text>
</comment>
<evidence type="ECO:0000313" key="2">
    <source>
        <dbReference type="EMBL" id="TVU26702.1"/>
    </source>
</evidence>
<name>A0A5J9USA9_9POAL</name>